<dbReference type="RefSeq" id="WP_132349256.1">
    <property type="nucleotide sequence ID" value="NZ_JAEGID010000002.1"/>
</dbReference>
<dbReference type="AlphaFoldDB" id="A0A483LR88"/>
<name>A0A483LR88_KLEPN</name>
<protein>
    <submittedName>
        <fullName evidence="1">Transcriptional regulator</fullName>
    </submittedName>
</protein>
<comment type="caution">
    <text evidence="1">The sequence shown here is derived from an EMBL/GenBank/DDBJ whole genome shotgun (WGS) entry which is preliminary data.</text>
</comment>
<organism evidence="1">
    <name type="scientific">Klebsiella pneumoniae</name>
    <dbReference type="NCBI Taxonomy" id="573"/>
    <lineage>
        <taxon>Bacteria</taxon>
        <taxon>Pseudomonadati</taxon>
        <taxon>Pseudomonadota</taxon>
        <taxon>Gammaproteobacteria</taxon>
        <taxon>Enterobacterales</taxon>
        <taxon>Enterobacteriaceae</taxon>
        <taxon>Klebsiella/Raoultella group</taxon>
        <taxon>Klebsiella</taxon>
        <taxon>Klebsiella pneumoniae complex</taxon>
    </lineage>
</organism>
<sequence>MTNREHKKLLRAIRHQQGMRESQQLAKKIDRAFSRISEDCSNRVVLATSLGRLRDKPAQEEIRESRNRIWYKQPGERGITCSGRQKMKGKSIPLI</sequence>
<dbReference type="EMBL" id="SDCR01000001">
    <property type="protein sequence ID" value="TCX77492.1"/>
    <property type="molecule type" value="Genomic_DNA"/>
</dbReference>
<gene>
    <name evidence="1" type="ORF">ETE60_00870</name>
</gene>
<proteinExistence type="predicted"/>
<accession>A0A483LR88</accession>
<evidence type="ECO:0000313" key="1">
    <source>
        <dbReference type="EMBL" id="TCX77492.1"/>
    </source>
</evidence>
<reference evidence="1" key="1">
    <citation type="submission" date="2019-01" db="EMBL/GenBank/DDBJ databases">
        <authorList>
            <person name="Lista F."/>
            <person name="Anselmo A."/>
        </authorList>
    </citation>
    <scope>NUCLEOTIDE SEQUENCE</scope>
    <source>
        <strain evidence="1">5S</strain>
    </source>
</reference>